<dbReference type="OMA" id="TIKLIHH"/>
<dbReference type="InterPro" id="IPR011989">
    <property type="entry name" value="ARM-like"/>
</dbReference>
<gene>
    <name evidence="2" type="ORF">PGAL8A_00445900</name>
</gene>
<dbReference type="RefSeq" id="XP_028529681.1">
    <property type="nucleotide sequence ID" value="XM_028673205.1"/>
</dbReference>
<dbReference type="OrthoDB" id="3268246at2759"/>
<dbReference type="GO" id="GO:0031267">
    <property type="term" value="F:small GTPase binding"/>
    <property type="evidence" value="ECO:0007669"/>
    <property type="project" value="InterPro"/>
</dbReference>
<dbReference type="InterPro" id="IPR016024">
    <property type="entry name" value="ARM-type_fold"/>
</dbReference>
<dbReference type="EMBL" id="CVMV01000070">
    <property type="protein sequence ID" value="CRG96878.1"/>
    <property type="molecule type" value="Genomic_DNA"/>
</dbReference>
<evidence type="ECO:0000259" key="1">
    <source>
        <dbReference type="Pfam" id="PF03378"/>
    </source>
</evidence>
<organism evidence="2 3">
    <name type="scientific">Plasmodium gallinaceum</name>
    <dbReference type="NCBI Taxonomy" id="5849"/>
    <lineage>
        <taxon>Eukaryota</taxon>
        <taxon>Sar</taxon>
        <taxon>Alveolata</taxon>
        <taxon>Apicomplexa</taxon>
        <taxon>Aconoidasida</taxon>
        <taxon>Haemosporida</taxon>
        <taxon>Plasmodiidae</taxon>
        <taxon>Plasmodium</taxon>
        <taxon>Plasmodium (Haemamoeba)</taxon>
    </lineage>
</organism>
<dbReference type="VEuPathDB" id="PlasmoDB:PGAL8A_00445900"/>
<name>A0A1J1GX41_PLAGA</name>
<dbReference type="Pfam" id="PF03378">
    <property type="entry name" value="CAS_CSE1"/>
    <property type="match status" value="1"/>
</dbReference>
<keyword evidence="3" id="KW-1185">Reference proteome</keyword>
<evidence type="ECO:0000313" key="3">
    <source>
        <dbReference type="Proteomes" id="UP000220797"/>
    </source>
</evidence>
<dbReference type="Proteomes" id="UP000220797">
    <property type="component" value="Unassembled WGS sequence"/>
</dbReference>
<reference evidence="2" key="1">
    <citation type="submission" date="2015-04" db="EMBL/GenBank/DDBJ databases">
        <authorList>
            <consortium name="Pathogen Informatics"/>
        </authorList>
    </citation>
    <scope>NUCLEOTIDE SEQUENCE [LARGE SCALE GENOMIC DNA]</scope>
    <source>
        <strain evidence="2">8A</strain>
    </source>
</reference>
<evidence type="ECO:0000313" key="2">
    <source>
        <dbReference type="EMBL" id="CRG96878.1"/>
    </source>
</evidence>
<dbReference type="InterPro" id="IPR005043">
    <property type="entry name" value="XPO2_C"/>
</dbReference>
<dbReference type="GeneID" id="39732992"/>
<dbReference type="SUPFAM" id="SSF48371">
    <property type="entry name" value="ARM repeat"/>
    <property type="match status" value="1"/>
</dbReference>
<comment type="caution">
    <text evidence="2">The sequence shown here is derived from an EMBL/GenBank/DDBJ whole genome shotgun (WGS) entry which is preliminary data.</text>
</comment>
<feature type="domain" description="Exportin-2 C-terminal" evidence="1">
    <location>
        <begin position="861"/>
        <end position="1224"/>
    </location>
</feature>
<accession>A0A1J1GX41</accession>
<proteinExistence type="predicted"/>
<sequence>MDNKIEEHLLTIFTQSVSSNFEEVKASEEKINSLYNDSNKENYIKILLKFIMYPYNEKNEKKNFYDKFLNKNVKISILISIKNYIKKSIHSNLENVELSNDLCIIIKHICMHVLLDIKNEEIKSLEKYFFEILFNLFKYNICDDYDYLLFYIIILYINDYNIVRLINIFNNEEKKSNPDALKIIECIMLYVRNKEILQNINQENFFIEYNKLIENIENIKGIINNRNNSLNDDIINYINNTKKIYKSNDQYNLFMLNDYYLYNLEETAELNNSLTSNYSIDINKKNSLNSLNGFDFVGKGSIIKDYNNNIKLLSVSKANIIFKNINISFFKDKYSALKIIRKILKKYKDNDYVSKYDLKIILTHIEYPITLYFIYLYNKFTEYTNFINNKLSLTNSFSTTTNNTDINEEINICFYMMNSILMNIHVFLKIFYNINIIDLPEYYEDNFDIFFNIFYNFLLYDINILKNYFNHINLLKNMKNDISSSTGFSNKQNIFMNTNEKNIFKITNEDLIKLKKNFEENLLKCKIMITDIIKIISENYQEESKAFIIKLIFSLTQMLYKEEDKLLLCHNYNCLSSTIKLIHHMNLEKNDLNPYKDKDFLEKIIERVLHHIRLKRIDIDEINEADLDYFKNDLNNVNSFSIRSTGIYFLKTLCNNYFDICFPILEFRILSKDSLIISSVNISNLNNDGMNRNTDTDLIIDKNDTFYDACNMEYKVQLITCLNQINLAQNFYEHNLKSVLKEFIMSIRMKFSNLDNFCYNINDYNFLNQHLNQTNKFVWLKNEEIFNSKNTIYLLSILKFLLNNRNICNINTALDIFTFLHFLLYNEKIMIYSYSCLCINRLLNQNLSEEVLNIIFNNTIPNILSRLLFLLKFQIYNKTLNEYILITILRIFLIYPEKLSSFYVSILLIIDNIIKIIINDTHNPLFNHYLFELLTIIISLIYKSGIPDNINQVENVIITTFAQILQLYIHDFIPYIFQILSIIIDNTNTIQKIHLKILNNLYEMDLWKSTIGNANGIICVLKSFFKKYNLLQDIIKNNMQQLFNIYHYCLSNKKLSTDSFQIILIIFTFLPVEAYQSFLKPLFVLLFTFVQQYKNDIIKIKVIHSLSVFILKTDVNIFINTVEQIQNGLIFNVLKSLYMPILDKLINVNEKIIIFLALTKLISNEKIRNESFVVETLNHLNKNITNNELVLKKSKSQYIDVEKDEMDKNFEVTYVKLQMINNENINETVLRDININEELKQNLFNPVFMQICHSNSYNSILQLFNN</sequence>
<dbReference type="AlphaFoldDB" id="A0A1J1GX41"/>
<protein>
    <recommendedName>
        <fullName evidence="1">Exportin-2 C-terminal domain-containing protein</fullName>
    </recommendedName>
</protein>
<dbReference type="Gene3D" id="1.25.10.10">
    <property type="entry name" value="Leucine-rich Repeat Variant"/>
    <property type="match status" value="1"/>
</dbReference>